<dbReference type="PANTHER" id="PTHR43194">
    <property type="entry name" value="HYDROLASE ALPHA/BETA FOLD FAMILY"/>
    <property type="match status" value="1"/>
</dbReference>
<dbReference type="RefSeq" id="WP_109252275.1">
    <property type="nucleotide sequence ID" value="NZ_QEXV01000002.1"/>
</dbReference>
<feature type="domain" description="AB hydrolase-1" evidence="1">
    <location>
        <begin position="32"/>
        <end position="273"/>
    </location>
</feature>
<evidence type="ECO:0000259" key="1">
    <source>
        <dbReference type="Pfam" id="PF00561"/>
    </source>
</evidence>
<dbReference type="GO" id="GO:0016787">
    <property type="term" value="F:hydrolase activity"/>
    <property type="evidence" value="ECO:0007669"/>
    <property type="project" value="UniProtKB-KW"/>
</dbReference>
<evidence type="ECO:0000313" key="2">
    <source>
        <dbReference type="EMBL" id="PWE17921.1"/>
    </source>
</evidence>
<evidence type="ECO:0000313" key="3">
    <source>
        <dbReference type="Proteomes" id="UP000245168"/>
    </source>
</evidence>
<sequence>MNDFTEHFFTAGDGVRTYYRRYEPDAASGKAPVVCLHGLTRNSRDFEEIAPRIAAKGRRVIAVDVRGRGRSDRAPDPSTYYPGVYVKDVLGLLDAEGIDRVVSIGTSMGGLMTMILAAERPGFLRGVALNDIGPELAPEGMARIQGYVGGASSFSSWSEAAEAVRAINGVAFPNETGEAFWIAFAKRICRETETGEIVLDYDPAIAKPVQEGDAAPPDLWPLFDAMADAPLLLIRGAITDLLSEDTVAEMQRRRPDMERVDVPEVGHAPLLTEPEAWSAIAAFLERVD</sequence>
<dbReference type="Proteomes" id="UP000245168">
    <property type="component" value="Unassembled WGS sequence"/>
</dbReference>
<protein>
    <submittedName>
        <fullName evidence="2">Alpha/beta hydrolase</fullName>
    </submittedName>
</protein>
<name>A0A2U2BV64_9PROT</name>
<dbReference type="AlphaFoldDB" id="A0A2U2BV64"/>
<organism evidence="2 3">
    <name type="scientific">Marinicauda salina</name>
    <dbReference type="NCBI Taxonomy" id="2135793"/>
    <lineage>
        <taxon>Bacteria</taxon>
        <taxon>Pseudomonadati</taxon>
        <taxon>Pseudomonadota</taxon>
        <taxon>Alphaproteobacteria</taxon>
        <taxon>Maricaulales</taxon>
        <taxon>Maricaulaceae</taxon>
        <taxon>Marinicauda</taxon>
    </lineage>
</organism>
<proteinExistence type="predicted"/>
<comment type="caution">
    <text evidence="2">The sequence shown here is derived from an EMBL/GenBank/DDBJ whole genome shotgun (WGS) entry which is preliminary data.</text>
</comment>
<dbReference type="Pfam" id="PF00561">
    <property type="entry name" value="Abhydrolase_1"/>
    <property type="match status" value="1"/>
</dbReference>
<dbReference type="InterPro" id="IPR000073">
    <property type="entry name" value="AB_hydrolase_1"/>
</dbReference>
<keyword evidence="3" id="KW-1185">Reference proteome</keyword>
<dbReference type="Gene3D" id="3.40.50.1820">
    <property type="entry name" value="alpha/beta hydrolase"/>
    <property type="match status" value="1"/>
</dbReference>
<dbReference type="PANTHER" id="PTHR43194:SF2">
    <property type="entry name" value="PEROXISOMAL MEMBRANE PROTEIN LPX1"/>
    <property type="match status" value="1"/>
</dbReference>
<dbReference type="OrthoDB" id="9791366at2"/>
<reference evidence="3" key="1">
    <citation type="submission" date="2018-05" db="EMBL/GenBank/DDBJ databases">
        <authorList>
            <person name="Liu B.-T."/>
        </authorList>
    </citation>
    <scope>NUCLEOTIDE SEQUENCE [LARGE SCALE GENOMIC DNA]</scope>
    <source>
        <strain evidence="3">WD6-1</strain>
    </source>
</reference>
<dbReference type="InterPro" id="IPR050228">
    <property type="entry name" value="Carboxylesterase_BioH"/>
</dbReference>
<dbReference type="SUPFAM" id="SSF53474">
    <property type="entry name" value="alpha/beta-Hydrolases"/>
    <property type="match status" value="1"/>
</dbReference>
<dbReference type="InterPro" id="IPR029058">
    <property type="entry name" value="AB_hydrolase_fold"/>
</dbReference>
<accession>A0A2U2BV64</accession>
<keyword evidence="2" id="KW-0378">Hydrolase</keyword>
<gene>
    <name evidence="2" type="ORF">DDZ18_04930</name>
</gene>
<dbReference type="EMBL" id="QEXV01000002">
    <property type="protein sequence ID" value="PWE17921.1"/>
    <property type="molecule type" value="Genomic_DNA"/>
</dbReference>